<dbReference type="RefSeq" id="WP_013215609.1">
    <property type="nucleotide sequence ID" value="NC_014313.1"/>
</dbReference>
<proteinExistence type="predicted"/>
<evidence type="ECO:0008006" key="3">
    <source>
        <dbReference type="Google" id="ProtNLM"/>
    </source>
</evidence>
<accession>D8JYJ8</accession>
<name>D8JYJ8_HYPDA</name>
<dbReference type="Pfam" id="PF04317">
    <property type="entry name" value="DUF463"/>
    <property type="match status" value="1"/>
</dbReference>
<dbReference type="PIRSF" id="PIRSF019381">
    <property type="entry name" value="YcjX"/>
    <property type="match status" value="1"/>
</dbReference>
<protein>
    <recommendedName>
        <fullName evidence="3">Amino acid regulated cytosolic protein</fullName>
    </recommendedName>
</protein>
<evidence type="ECO:0000313" key="2">
    <source>
        <dbReference type="Proteomes" id="UP000002033"/>
    </source>
</evidence>
<gene>
    <name evidence="1" type="ordered locus">Hden_1643</name>
</gene>
<dbReference type="InterPro" id="IPR007413">
    <property type="entry name" value="YcjX-like"/>
</dbReference>
<dbReference type="EMBL" id="CP002083">
    <property type="protein sequence ID" value="ADJ23450.1"/>
    <property type="molecule type" value="Genomic_DNA"/>
</dbReference>
<dbReference type="eggNOG" id="COG3106">
    <property type="taxonomic scope" value="Bacteria"/>
</dbReference>
<dbReference type="OrthoDB" id="9777645at2"/>
<dbReference type="PANTHER" id="PTHR38605:SF1">
    <property type="entry name" value="ATPASE"/>
    <property type="match status" value="1"/>
</dbReference>
<dbReference type="Proteomes" id="UP000002033">
    <property type="component" value="Chromosome"/>
</dbReference>
<sequence>MTDLTYSDLIRDAQTRLGNYLTPCVRLGVTGLSRAGKTVFITALVRNLVSGGRLPFFSADAEHRIVRAYLEPQPDDSVPRFDYEAHLHDLLSVPPSWPDSTRRISELRVTIEYQSTSLLKRFVGLSKLHVDIVDYPGEWLIDLPLLDQDYRTFSTEALALAAAPERAEIAKPFLSFLAGTDPAAIEDEQIAMTGAKLFTDYLRRMRESGAQSTLAPGRFLLPGDLEGSPLLTFFPMPLASGERPPRSSLAAMMMRRFESYKSTVVKPFFNDHFARLDRQIVLVDVLGALNRGAAAVGDLERAMTAILKAFRPGANSWLSLLIGRKIDRILFAATKADHLPASSHDRLEAILKLIVDEAISRAETEGAGVSAIALAALRATRETTAKQGSEILPCLRGTPIQGETIGGVTFDGATEAAIFPGDLPIDAAAALSAARSAKTASLELVRFAPPKLIDTLPDGKPAAFPHIRLDRALDFLVSDYLA</sequence>
<organism evidence="1 2">
    <name type="scientific">Hyphomicrobium denitrificans (strain ATCC 51888 / DSM 1869 / NCIMB 11706 / TK 0415)</name>
    <dbReference type="NCBI Taxonomy" id="582899"/>
    <lineage>
        <taxon>Bacteria</taxon>
        <taxon>Pseudomonadati</taxon>
        <taxon>Pseudomonadota</taxon>
        <taxon>Alphaproteobacteria</taxon>
        <taxon>Hyphomicrobiales</taxon>
        <taxon>Hyphomicrobiaceae</taxon>
        <taxon>Hyphomicrobium</taxon>
    </lineage>
</organism>
<dbReference type="AlphaFoldDB" id="D8JYJ8"/>
<dbReference type="STRING" id="582899.Hden_1643"/>
<evidence type="ECO:0000313" key="1">
    <source>
        <dbReference type="EMBL" id="ADJ23450.1"/>
    </source>
</evidence>
<keyword evidence="2" id="KW-1185">Reference proteome</keyword>
<dbReference type="KEGG" id="hdn:Hden_1643"/>
<reference evidence="2" key="1">
    <citation type="journal article" date="2011" name="J. Bacteriol.">
        <title>Genome sequences of eight morphologically diverse alphaproteobacteria.</title>
        <authorList>
            <consortium name="US DOE Joint Genome Institute"/>
            <person name="Brown P.J."/>
            <person name="Kysela D.T."/>
            <person name="Buechlein A."/>
            <person name="Hemmerich C."/>
            <person name="Brun Y.V."/>
        </authorList>
    </citation>
    <scope>NUCLEOTIDE SEQUENCE [LARGE SCALE GENOMIC DNA]</scope>
    <source>
        <strain evidence="2">ATCC 51888 / DSM 1869 / NCIB 11706 / TK 0415</strain>
    </source>
</reference>
<dbReference type="PANTHER" id="PTHR38605">
    <property type="entry name" value="ATPASE-RELATED"/>
    <property type="match status" value="1"/>
</dbReference>
<dbReference type="HOGENOM" id="CLU_043657_0_0_5"/>